<dbReference type="OrthoDB" id="331948at2759"/>
<feature type="transmembrane region" description="Helical" evidence="11">
    <location>
        <begin position="49"/>
        <end position="71"/>
    </location>
</feature>
<dbReference type="GO" id="GO:0005794">
    <property type="term" value="C:Golgi apparatus"/>
    <property type="evidence" value="ECO:0007669"/>
    <property type="project" value="TreeGrafter"/>
</dbReference>
<dbReference type="PROSITE" id="PS50216">
    <property type="entry name" value="DHHC"/>
    <property type="match status" value="1"/>
</dbReference>
<reference evidence="14" key="1">
    <citation type="journal article" date="2015" name="BMC Genomics">
        <title>Genomic and transcriptomic analysis of the endophytic fungus Pestalotiopsis fici reveals its lifestyle and high potential for synthesis of natural products.</title>
        <authorList>
            <person name="Wang X."/>
            <person name="Zhang X."/>
            <person name="Liu L."/>
            <person name="Xiang M."/>
            <person name="Wang W."/>
            <person name="Sun X."/>
            <person name="Che Y."/>
            <person name="Guo L."/>
            <person name="Liu G."/>
            <person name="Guo L."/>
            <person name="Wang C."/>
            <person name="Yin W.B."/>
            <person name="Stadler M."/>
            <person name="Zhang X."/>
            <person name="Liu X."/>
        </authorList>
    </citation>
    <scope>NUCLEOTIDE SEQUENCE [LARGE SCALE GENOMIC DNA]</scope>
    <source>
        <strain evidence="14">W106-1 / CGMCC3.15140</strain>
    </source>
</reference>
<evidence type="ECO:0000256" key="9">
    <source>
        <dbReference type="ARBA" id="ARBA00038298"/>
    </source>
</evidence>
<dbReference type="AlphaFoldDB" id="W3WV11"/>
<evidence type="ECO:0000256" key="2">
    <source>
        <dbReference type="ARBA" id="ARBA00022679"/>
    </source>
</evidence>
<dbReference type="eggNOG" id="KOG1315">
    <property type="taxonomic scope" value="Eukaryota"/>
</dbReference>
<keyword evidence="8 11" id="KW-0012">Acyltransferase</keyword>
<feature type="transmembrane region" description="Helical" evidence="11">
    <location>
        <begin position="20"/>
        <end position="43"/>
    </location>
</feature>
<name>W3WV11_PESFW</name>
<dbReference type="GeneID" id="19274745"/>
<dbReference type="KEGG" id="pfy:PFICI_09732"/>
<dbReference type="InterPro" id="IPR001594">
    <property type="entry name" value="Palmitoyltrfase_DHHC"/>
</dbReference>
<evidence type="ECO:0000256" key="10">
    <source>
        <dbReference type="ARBA" id="ARBA00048048"/>
    </source>
</evidence>
<dbReference type="InParanoid" id="W3WV11"/>
<keyword evidence="3 11" id="KW-0812">Transmembrane</keyword>
<proteinExistence type="inferred from homology"/>
<keyword evidence="14" id="KW-1185">Reference proteome</keyword>
<dbReference type="InterPro" id="IPR039859">
    <property type="entry name" value="PFA4/ZDH16/20/ERF2-like"/>
</dbReference>
<dbReference type="Pfam" id="PF01529">
    <property type="entry name" value="DHHC"/>
    <property type="match status" value="1"/>
</dbReference>
<dbReference type="FunCoup" id="W3WV11">
    <property type="interactions" value="459"/>
</dbReference>
<evidence type="ECO:0000256" key="8">
    <source>
        <dbReference type="ARBA" id="ARBA00023315"/>
    </source>
</evidence>
<keyword evidence="2 11" id="KW-0808">Transferase</keyword>
<dbReference type="STRING" id="1229662.W3WV11"/>
<feature type="transmembrane region" description="Helical" evidence="11">
    <location>
        <begin position="227"/>
        <end position="248"/>
    </location>
</feature>
<dbReference type="PANTHER" id="PTHR22883">
    <property type="entry name" value="ZINC FINGER DHHC DOMAIN CONTAINING PROTEIN"/>
    <property type="match status" value="1"/>
</dbReference>
<keyword evidence="5 11" id="KW-0472">Membrane</keyword>
<comment type="catalytic activity">
    <reaction evidence="10 11">
        <text>L-cysteinyl-[protein] + hexadecanoyl-CoA = S-hexadecanoyl-L-cysteinyl-[protein] + CoA</text>
        <dbReference type="Rhea" id="RHEA:36683"/>
        <dbReference type="Rhea" id="RHEA-COMP:10131"/>
        <dbReference type="Rhea" id="RHEA-COMP:11032"/>
        <dbReference type="ChEBI" id="CHEBI:29950"/>
        <dbReference type="ChEBI" id="CHEBI:57287"/>
        <dbReference type="ChEBI" id="CHEBI:57379"/>
        <dbReference type="ChEBI" id="CHEBI:74151"/>
        <dbReference type="EC" id="2.3.1.225"/>
    </reaction>
</comment>
<evidence type="ECO:0000256" key="1">
    <source>
        <dbReference type="ARBA" id="ARBA00004141"/>
    </source>
</evidence>
<protein>
    <recommendedName>
        <fullName evidence="11">Palmitoyltransferase</fullName>
        <ecNumber evidence="11">2.3.1.225</ecNumber>
    </recommendedName>
</protein>
<dbReference type="RefSeq" id="XP_007836504.1">
    <property type="nucleotide sequence ID" value="XM_007838313.1"/>
</dbReference>
<feature type="transmembrane region" description="Helical" evidence="11">
    <location>
        <begin position="196"/>
        <end position="215"/>
    </location>
</feature>
<dbReference type="Proteomes" id="UP000030651">
    <property type="component" value="Unassembled WGS sequence"/>
</dbReference>
<evidence type="ECO:0000256" key="6">
    <source>
        <dbReference type="ARBA" id="ARBA00023139"/>
    </source>
</evidence>
<keyword evidence="7" id="KW-0449">Lipoprotein</keyword>
<dbReference type="PANTHER" id="PTHR22883:SF23">
    <property type="entry name" value="PALMITOYLTRANSFERASE ZDHHC6"/>
    <property type="match status" value="1"/>
</dbReference>
<evidence type="ECO:0000256" key="5">
    <source>
        <dbReference type="ARBA" id="ARBA00023136"/>
    </source>
</evidence>
<evidence type="ECO:0000256" key="4">
    <source>
        <dbReference type="ARBA" id="ARBA00022989"/>
    </source>
</evidence>
<comment type="subcellular location">
    <subcellularLocation>
        <location evidence="1">Membrane</location>
        <topology evidence="1">Multi-pass membrane protein</topology>
    </subcellularLocation>
</comment>
<accession>W3WV11</accession>
<dbReference type="EC" id="2.3.1.225" evidence="11"/>
<dbReference type="GO" id="GO:0019706">
    <property type="term" value="F:protein-cysteine S-palmitoyltransferase activity"/>
    <property type="evidence" value="ECO:0007669"/>
    <property type="project" value="UniProtKB-EC"/>
</dbReference>
<dbReference type="HOGENOM" id="CLU_034009_0_0_1"/>
<dbReference type="GO" id="GO:0005783">
    <property type="term" value="C:endoplasmic reticulum"/>
    <property type="evidence" value="ECO:0007669"/>
    <property type="project" value="TreeGrafter"/>
</dbReference>
<evidence type="ECO:0000259" key="12">
    <source>
        <dbReference type="Pfam" id="PF01529"/>
    </source>
</evidence>
<evidence type="ECO:0000256" key="11">
    <source>
        <dbReference type="RuleBase" id="RU079119"/>
    </source>
</evidence>
<sequence>MSAADSVRASSRWATRSIPIVLAAAVGYATYVTIYRVCVRYLIREQRNVGPAIAILVFYFLTLLLMSAAYFRTIHMINTDVPLVPLGPLAVERRAQANEKSQKAASSRDGDLESQPYYAATDSNPNSPGLEQFYTKTAFVCENDGRPKWCSECCNWKPDRAHHSSEINRCVIRMDHYCPWVGGMVAENSFKFFTQFCMYTACYCGVVLGAAGSTLKKKINEGAVLDPHLVAILAIGGFFGLFTFLMTTTSWRYIATNMTNVDMIGARKKVYQVAVRIPRGAERPEKYHTVTYPLPMVENSCDGAANGAASSPRQPQRDDLANRTFAILKTEPGENPWDLGLWRNWQEIMGSNILDWFLPIRRSPCVNHDNDESFYRMDKMLKQLRERYGIDGASADETDRMELREIQRNIT</sequence>
<dbReference type="GO" id="GO:0006612">
    <property type="term" value="P:protein targeting to membrane"/>
    <property type="evidence" value="ECO:0007669"/>
    <property type="project" value="TreeGrafter"/>
</dbReference>
<gene>
    <name evidence="13" type="ORF">PFICI_09732</name>
</gene>
<evidence type="ECO:0000256" key="7">
    <source>
        <dbReference type="ARBA" id="ARBA00023288"/>
    </source>
</evidence>
<evidence type="ECO:0000313" key="14">
    <source>
        <dbReference type="Proteomes" id="UP000030651"/>
    </source>
</evidence>
<keyword evidence="4 11" id="KW-1133">Transmembrane helix</keyword>
<feature type="domain" description="Palmitoyltransferase DHHC" evidence="12">
    <location>
        <begin position="146"/>
        <end position="264"/>
    </location>
</feature>
<evidence type="ECO:0000313" key="13">
    <source>
        <dbReference type="EMBL" id="ETS77670.1"/>
    </source>
</evidence>
<keyword evidence="6" id="KW-0564">Palmitate</keyword>
<organism evidence="13 14">
    <name type="scientific">Pestalotiopsis fici (strain W106-1 / CGMCC3.15140)</name>
    <dbReference type="NCBI Taxonomy" id="1229662"/>
    <lineage>
        <taxon>Eukaryota</taxon>
        <taxon>Fungi</taxon>
        <taxon>Dikarya</taxon>
        <taxon>Ascomycota</taxon>
        <taxon>Pezizomycotina</taxon>
        <taxon>Sordariomycetes</taxon>
        <taxon>Xylariomycetidae</taxon>
        <taxon>Amphisphaeriales</taxon>
        <taxon>Sporocadaceae</taxon>
        <taxon>Pestalotiopsis</taxon>
    </lineage>
</organism>
<dbReference type="OMA" id="SFYTKDV"/>
<comment type="similarity">
    <text evidence="9">Belongs to the DHHC palmitoyltransferase family. PFA5 subfamily.</text>
</comment>
<comment type="domain">
    <text evidence="11">The DHHC domain is required for palmitoyltransferase activity.</text>
</comment>
<dbReference type="EMBL" id="KI912115">
    <property type="protein sequence ID" value="ETS77670.1"/>
    <property type="molecule type" value="Genomic_DNA"/>
</dbReference>
<dbReference type="GO" id="GO:0016020">
    <property type="term" value="C:membrane"/>
    <property type="evidence" value="ECO:0007669"/>
    <property type="project" value="UniProtKB-SubCell"/>
</dbReference>
<evidence type="ECO:0000256" key="3">
    <source>
        <dbReference type="ARBA" id="ARBA00022692"/>
    </source>
</evidence>